<dbReference type="UniPathway" id="UPA00035">
    <property type="reaction ID" value="UER00044"/>
</dbReference>
<dbReference type="EC" id="4.2.1.20" evidence="8"/>
<evidence type="ECO:0000256" key="3">
    <source>
        <dbReference type="ARBA" id="ARBA00022605"/>
    </source>
</evidence>
<protein>
    <recommendedName>
        <fullName evidence="8">Tryptophan synthase alpha chain</fullName>
        <ecNumber evidence="8">4.2.1.20</ecNumber>
    </recommendedName>
</protein>
<feature type="active site" description="Proton acceptor" evidence="8">
    <location>
        <position position="42"/>
    </location>
</feature>
<evidence type="ECO:0000256" key="5">
    <source>
        <dbReference type="ARBA" id="ARBA00023141"/>
    </source>
</evidence>
<gene>
    <name evidence="8 10" type="primary">trpA</name>
    <name evidence="10" type="ORF">SD607_00055</name>
</gene>
<dbReference type="InterPro" id="IPR013785">
    <property type="entry name" value="Aldolase_TIM"/>
</dbReference>
<dbReference type="Pfam" id="PF00290">
    <property type="entry name" value="Trp_syntA"/>
    <property type="match status" value="1"/>
</dbReference>
<dbReference type="InterPro" id="IPR018204">
    <property type="entry name" value="Trp_synthase_alpha_AS"/>
</dbReference>
<reference evidence="10" key="1">
    <citation type="journal article" date="2020" name="Antimicrob. Agents Chemother.">
        <title>The novel macrolide resistance genes mef(D), msr(F) and msr(H) are present on resistance islands in Macrococcus canis, Macrococcus caseolyticus and Staphylococcus aureus.</title>
        <authorList>
            <person name="Schwendener S."/>
            <person name="Dona V."/>
            <person name="Perreten V."/>
        </authorList>
    </citation>
    <scope>NUCLEOTIDE SEQUENCE</scope>
    <source>
        <strain evidence="10">SD607</strain>
    </source>
</reference>
<comment type="pathway">
    <text evidence="1 8">Amino-acid biosynthesis; L-tryptophan biosynthesis; L-tryptophan from chorismate: step 5/5.</text>
</comment>
<dbReference type="PANTHER" id="PTHR43406:SF1">
    <property type="entry name" value="TRYPTOPHAN SYNTHASE ALPHA CHAIN, CHLOROPLASTIC"/>
    <property type="match status" value="1"/>
</dbReference>
<sequence length="244" mass="27210">MHKLFIPYIMGNQNFIENVKLLSENGADYIEIGIPFSDPVADGAVILKAGQAALEEGMNAKLILERLKLEQHAIKTPYLLMTYYNIIESFGVKAFIDEAEAAGVYGLIIPDLPYELGVIFKEKLKHTSVKLISLIAMTTSNERVKTIASEAEGFIYTVTMNAVTGQDDTFHQDLYNKLSLIKQNSDVPVVSGFGIKSPEQIEAIKPYCDGIVIGSEIVRRFTDDTREEVIAYLKKIRKSLDDNL</sequence>
<keyword evidence="4 8" id="KW-0822">Tryptophan biosynthesis</keyword>
<dbReference type="AlphaFoldDB" id="A0A6G7ENS8"/>
<dbReference type="InterPro" id="IPR011060">
    <property type="entry name" value="RibuloseP-bd_barrel"/>
</dbReference>
<comment type="subunit">
    <text evidence="2 8">Tetramer of two alpha and two beta chains.</text>
</comment>
<keyword evidence="3 8" id="KW-0028">Amino-acid biosynthesis</keyword>
<name>A0A6G7ENS8_9STAP</name>
<keyword evidence="5 8" id="KW-0057">Aromatic amino acid biosynthesis</keyword>
<dbReference type="NCBIfam" id="TIGR00262">
    <property type="entry name" value="trpA"/>
    <property type="match status" value="1"/>
</dbReference>
<dbReference type="Gene3D" id="3.20.20.70">
    <property type="entry name" value="Aldolase class I"/>
    <property type="match status" value="1"/>
</dbReference>
<dbReference type="HAMAP" id="MF_00131">
    <property type="entry name" value="Trp_synth_alpha"/>
    <property type="match status" value="1"/>
</dbReference>
<dbReference type="InterPro" id="IPR002028">
    <property type="entry name" value="Trp_synthase_suA"/>
</dbReference>
<dbReference type="EMBL" id="MN728682">
    <property type="protein sequence ID" value="QHW12407.1"/>
    <property type="molecule type" value="Genomic_DNA"/>
</dbReference>
<comment type="catalytic activity">
    <reaction evidence="7 8">
        <text>(1S,2R)-1-C-(indol-3-yl)glycerol 3-phosphate + L-serine = D-glyceraldehyde 3-phosphate + L-tryptophan + H2O</text>
        <dbReference type="Rhea" id="RHEA:10532"/>
        <dbReference type="ChEBI" id="CHEBI:15377"/>
        <dbReference type="ChEBI" id="CHEBI:33384"/>
        <dbReference type="ChEBI" id="CHEBI:57912"/>
        <dbReference type="ChEBI" id="CHEBI:58866"/>
        <dbReference type="ChEBI" id="CHEBI:59776"/>
        <dbReference type="EC" id="4.2.1.20"/>
    </reaction>
</comment>
<proteinExistence type="inferred from homology"/>
<evidence type="ECO:0000256" key="6">
    <source>
        <dbReference type="ARBA" id="ARBA00023239"/>
    </source>
</evidence>
<dbReference type="CDD" id="cd04724">
    <property type="entry name" value="Tryptophan_synthase_alpha"/>
    <property type="match status" value="1"/>
</dbReference>
<evidence type="ECO:0000313" key="10">
    <source>
        <dbReference type="EMBL" id="QHW12407.1"/>
    </source>
</evidence>
<evidence type="ECO:0000256" key="8">
    <source>
        <dbReference type="HAMAP-Rule" id="MF_00131"/>
    </source>
</evidence>
<evidence type="ECO:0000256" key="1">
    <source>
        <dbReference type="ARBA" id="ARBA00004733"/>
    </source>
</evidence>
<dbReference type="PANTHER" id="PTHR43406">
    <property type="entry name" value="TRYPTOPHAN SYNTHASE, ALPHA CHAIN"/>
    <property type="match status" value="1"/>
</dbReference>
<evidence type="ECO:0000256" key="9">
    <source>
        <dbReference type="RuleBase" id="RU003662"/>
    </source>
</evidence>
<dbReference type="RefSeq" id="WP_164941539.1">
    <property type="nucleotide sequence ID" value="NZ_CP047361.1"/>
</dbReference>
<accession>A0A6G7ENS8</accession>
<dbReference type="PROSITE" id="PS00167">
    <property type="entry name" value="TRP_SYNTHASE_ALPHA"/>
    <property type="match status" value="1"/>
</dbReference>
<comment type="similarity">
    <text evidence="8 9">Belongs to the TrpA family.</text>
</comment>
<dbReference type="GO" id="GO:0005829">
    <property type="term" value="C:cytosol"/>
    <property type="evidence" value="ECO:0007669"/>
    <property type="project" value="TreeGrafter"/>
</dbReference>
<keyword evidence="6 8" id="KW-0456">Lyase</keyword>
<dbReference type="GO" id="GO:0004834">
    <property type="term" value="F:tryptophan synthase activity"/>
    <property type="evidence" value="ECO:0007669"/>
    <property type="project" value="UniProtKB-UniRule"/>
</dbReference>
<comment type="function">
    <text evidence="8">The alpha subunit is responsible for the aldol cleavage of indoleglycerol phosphate to indole and glyceraldehyde 3-phosphate.</text>
</comment>
<evidence type="ECO:0000256" key="2">
    <source>
        <dbReference type="ARBA" id="ARBA00011270"/>
    </source>
</evidence>
<evidence type="ECO:0000256" key="7">
    <source>
        <dbReference type="ARBA" id="ARBA00049047"/>
    </source>
</evidence>
<feature type="active site" description="Proton acceptor" evidence="8">
    <location>
        <position position="31"/>
    </location>
</feature>
<dbReference type="SUPFAM" id="SSF51366">
    <property type="entry name" value="Ribulose-phoshate binding barrel"/>
    <property type="match status" value="1"/>
</dbReference>
<evidence type="ECO:0000256" key="4">
    <source>
        <dbReference type="ARBA" id="ARBA00022822"/>
    </source>
</evidence>
<organism evidence="10">
    <name type="scientific">Macrococcoides canis</name>
    <dbReference type="NCBI Taxonomy" id="1855823"/>
    <lineage>
        <taxon>Bacteria</taxon>
        <taxon>Bacillati</taxon>
        <taxon>Bacillota</taxon>
        <taxon>Bacilli</taxon>
        <taxon>Bacillales</taxon>
        <taxon>Staphylococcaceae</taxon>
        <taxon>Macrococcoides</taxon>
    </lineage>
</organism>